<name>A0A7G5EEB1_9BURK</name>
<organism evidence="1 2">
    <name type="scientific">Comamonas piscis</name>
    <dbReference type="NCBI Taxonomy" id="1562974"/>
    <lineage>
        <taxon>Bacteria</taxon>
        <taxon>Pseudomonadati</taxon>
        <taxon>Pseudomonadota</taxon>
        <taxon>Betaproteobacteria</taxon>
        <taxon>Burkholderiales</taxon>
        <taxon>Comamonadaceae</taxon>
        <taxon>Comamonas</taxon>
    </lineage>
</organism>
<dbReference type="KEGG" id="cpis:HS961_05555"/>
<dbReference type="RefSeq" id="WP_182326756.1">
    <property type="nucleotide sequence ID" value="NZ_CP058554.1"/>
</dbReference>
<sequence>MAIELTKDVHERAVQSIERYFEQIQGERIGNMTASALLGFFLQEIGPSLYNQGVADAQARMHERLQELDYEVHEDEFGYWKHPAGGKRGARG</sequence>
<proteinExistence type="predicted"/>
<dbReference type="Pfam" id="PF09932">
    <property type="entry name" value="DUF2164"/>
    <property type="match status" value="1"/>
</dbReference>
<dbReference type="EMBL" id="CP058554">
    <property type="protein sequence ID" value="QMV72336.1"/>
    <property type="molecule type" value="Genomic_DNA"/>
</dbReference>
<evidence type="ECO:0000313" key="2">
    <source>
        <dbReference type="Proteomes" id="UP000515240"/>
    </source>
</evidence>
<dbReference type="AlphaFoldDB" id="A0A7G5EEB1"/>
<dbReference type="InterPro" id="IPR018680">
    <property type="entry name" value="DUF2164"/>
</dbReference>
<dbReference type="Proteomes" id="UP000515240">
    <property type="component" value="Chromosome"/>
</dbReference>
<keyword evidence="2" id="KW-1185">Reference proteome</keyword>
<evidence type="ECO:0000313" key="1">
    <source>
        <dbReference type="EMBL" id="QMV72336.1"/>
    </source>
</evidence>
<accession>A0A7G5EEB1</accession>
<reference evidence="1 2" key="1">
    <citation type="journal article" date="2020" name="G3 (Bethesda)">
        <title>CeMbio - The Caenorhabditis elegans Microbiome Resource.</title>
        <authorList>
            <person name="Dirksen P."/>
            <person name="Assie A."/>
            <person name="Zimmermann J."/>
            <person name="Zhang F."/>
            <person name="Tietje A.M."/>
            <person name="Marsh S.A."/>
            <person name="Felix M.A."/>
            <person name="Shapira M."/>
            <person name="Kaleta C."/>
            <person name="Schulenburg H."/>
            <person name="Samuel B."/>
        </authorList>
    </citation>
    <scope>NUCLEOTIDE SEQUENCE [LARGE SCALE GENOMIC DNA]</scope>
    <source>
        <strain evidence="1 2">BIGb0172</strain>
    </source>
</reference>
<protein>
    <submittedName>
        <fullName evidence="1">DUF2164 domain-containing protein</fullName>
    </submittedName>
</protein>
<gene>
    <name evidence="1" type="ORF">HS961_05555</name>
</gene>